<evidence type="ECO:0000256" key="4">
    <source>
        <dbReference type="ARBA" id="ARBA00022927"/>
    </source>
</evidence>
<dbReference type="GO" id="GO:0044611">
    <property type="term" value="C:nuclear pore inner ring"/>
    <property type="evidence" value="ECO:0007669"/>
    <property type="project" value="TreeGrafter"/>
</dbReference>
<dbReference type="InterPro" id="IPR048883">
    <property type="entry name" value="Nup188_N-subdom_III"/>
</dbReference>
<evidence type="ECO:0000256" key="3">
    <source>
        <dbReference type="ARBA" id="ARBA00022816"/>
    </source>
</evidence>
<keyword evidence="4" id="KW-0653">Protein transport</keyword>
<dbReference type="PANTHER" id="PTHR31431:SF1">
    <property type="entry name" value="NUCLEOPORIN NUP188"/>
    <property type="match status" value="1"/>
</dbReference>
<dbReference type="Gene3D" id="1.25.10.70">
    <property type="match status" value="1"/>
</dbReference>
<keyword evidence="3" id="KW-0509">mRNA transport</keyword>
<dbReference type="Proteomes" id="UP001233271">
    <property type="component" value="Chromosome 4"/>
</dbReference>
<keyword evidence="7" id="KW-0539">Nucleus</keyword>
<dbReference type="EMBL" id="AP028215">
    <property type="protein sequence ID" value="BEI92176.1"/>
    <property type="molecule type" value="Genomic_DNA"/>
</dbReference>
<evidence type="ECO:0000256" key="2">
    <source>
        <dbReference type="ARBA" id="ARBA00022448"/>
    </source>
</evidence>
<dbReference type="RefSeq" id="XP_060457441.1">
    <property type="nucleotide sequence ID" value="XM_060600892.1"/>
</dbReference>
<reference evidence="9" key="1">
    <citation type="journal article" date="2023" name="BMC Genomics">
        <title>Chromosome-level genome assemblies of Cutaneotrichosporon spp. (Trichosporonales, Basidiomycota) reveal imbalanced evolution between nucleotide sequences and chromosome synteny.</title>
        <authorList>
            <person name="Kobayashi Y."/>
            <person name="Kayamori A."/>
            <person name="Aoki K."/>
            <person name="Shiwa Y."/>
            <person name="Matsutani M."/>
            <person name="Fujita N."/>
            <person name="Sugita T."/>
            <person name="Iwasaki W."/>
            <person name="Tanaka N."/>
            <person name="Takashima M."/>
        </authorList>
    </citation>
    <scope>NUCLEOTIDE SEQUENCE</scope>
    <source>
        <strain evidence="9">HIS019</strain>
    </source>
</reference>
<evidence type="ECO:0000256" key="5">
    <source>
        <dbReference type="ARBA" id="ARBA00023010"/>
    </source>
</evidence>
<proteinExistence type="predicted"/>
<feature type="domain" description="Nucleoporin Nup188 N-terminal subdomain III" evidence="8">
    <location>
        <begin position="693"/>
        <end position="999"/>
    </location>
</feature>
<protein>
    <recommendedName>
        <fullName evidence="8">Nucleoporin Nup188 N-terminal subdomain III domain-containing protein</fullName>
    </recommendedName>
</protein>
<dbReference type="GO" id="GO:0017056">
    <property type="term" value="F:structural constituent of nuclear pore"/>
    <property type="evidence" value="ECO:0007669"/>
    <property type="project" value="InterPro"/>
</dbReference>
<dbReference type="GO" id="GO:0006405">
    <property type="term" value="P:RNA export from nucleus"/>
    <property type="evidence" value="ECO:0007669"/>
    <property type="project" value="TreeGrafter"/>
</dbReference>
<dbReference type="GeneID" id="85496046"/>
<comment type="subcellular location">
    <subcellularLocation>
        <location evidence="1">Nucleus</location>
        <location evidence="1">Nuclear pore complex</location>
    </subcellularLocation>
</comment>
<evidence type="ECO:0000256" key="6">
    <source>
        <dbReference type="ARBA" id="ARBA00023132"/>
    </source>
</evidence>
<evidence type="ECO:0000259" key="8">
    <source>
        <dbReference type="Pfam" id="PF21093"/>
    </source>
</evidence>
<evidence type="ECO:0000313" key="10">
    <source>
        <dbReference type="Proteomes" id="UP001233271"/>
    </source>
</evidence>
<evidence type="ECO:0000256" key="7">
    <source>
        <dbReference type="ARBA" id="ARBA00023242"/>
    </source>
</evidence>
<name>A0AA48QWB5_9TREE</name>
<dbReference type="GO" id="GO:0051028">
    <property type="term" value="P:mRNA transport"/>
    <property type="evidence" value="ECO:0007669"/>
    <property type="project" value="UniProtKB-KW"/>
</dbReference>
<dbReference type="InterPro" id="IPR044840">
    <property type="entry name" value="Nup188"/>
</dbReference>
<dbReference type="KEGG" id="ccac:CcaHIS019_0409960"/>
<keyword evidence="6" id="KW-0906">Nuclear pore complex</keyword>
<dbReference type="PANTHER" id="PTHR31431">
    <property type="entry name" value="NUCLEOPORIN NUP188 HOMOLOG"/>
    <property type="match status" value="1"/>
</dbReference>
<evidence type="ECO:0000313" key="9">
    <source>
        <dbReference type="EMBL" id="BEI92176.1"/>
    </source>
</evidence>
<sequence length="1788" mass="195256">MVPPRDAGDVLSADDYLWPMTTIRDALLRPDAERHIPRGKLRPLLKWQFPRLHKPWAPFPPASDAARKALQAASVTVPDSTAKFDVDAGSRALAVRLSDEVGLDEVTSFLLWKSYAMHSLEDLPSGPAEDALFERLIAWYEQELIAVPQIVMALQFAGEDLADLLKDVTGEQGKYIEELFKAFAVLAQKSIDEKRLKRGLYWATLQLRQQETLLDLLFLVLYQFTTRPAAVSEGLIKGAVMSLFGTRQANREVWDQDTECERLSTRVRDLVLLIAIESLCLAQIVSPETEDDNTFGATLIHSRDNIHAVHQFIFENSEELSDAHQPGPGVLPEWPIAILCLGWAIVLRSLPPNLQPPTNDYFQLDTNDMDSAEIMTFIDMANRALRISSGLFPWLDVILAGPLYETSKDAFSGDVADDMAALRRSPFKDLLIGLADLLRIDNIQDRLGLYRVWELLFGGGSRQASTSLSSNYWAVDFVFDSRRAILDQSMFPRQPLYLCGVLAALTGVSSDDEIVLGDATTHTVTDVYQYFSDLPFVTFVSPPGTFNFDGRENGYYAVEAACDIELPGGNIIPRRTRGVVRSDPEDDDTVISWRFKQPAWPLLLDILRGATGQVQKASSRPVVRRVTLEELGVLGDLTEILRAGLKFLRCVLRSTEAAEHLAAGQNGSFGRSVLELALNIAGRRDDALAAQYAIDILESLLLTGANDIWQQFRGSGFFDSASRRQGSVSQLIQNDAMRGEHGLTITLLRLVRSLVSANAGDSLVVRSAVKLVFNEVWSQFSGWRYRDVSKRYEIAALLLGVFDSVLRHPLGEDASSPSPAAAFLINVFVKAASPLTYKPLVDVITQSSQLVTKLIQSRRWSDANTVSLTFDNAASLLATLVRLGPSLSVPTSALPYSIFASAVVLPGGNRIQLADRLFDLIADPSMQTTSLRLVLRLVRVYLLTTHSGTQRPSLAGMLRRADSSIEKLADLAFTSAAEDVKPDAWALLGTIIRTQPGCASFCIGPKDDKVTGPLKMAVDEIAGWKALMNDAPRALAAVLGYLQAVLDSPSASKGVAALRKEDAFWLSVYDVSIKNVPKPSSLAEDVVQRVQDYAYAVESKANASGLLAAELALVLDADGPETKALSLVLSLFRNPNALEDVATGAVRTTCDPELHANEDAALKEDGVQIVRLRTICLPEEREYGVQYLYDGPPVILNDHEKQVAVNRSLAVLNLNWSQLDADIALTKAWRLLAEIASEWTQGDDLCAKASLRAAAVVSHELADEDRGGDVMLAIQTERLAILAVLLDVALPPEKNATEPDVVKELAKSVRRIVESPLFNPLVSLRHPELPSIHRPVLRVLLRLSLAKTGAAQDEVSEVLFGSGASFAMESADCVLDWIMRGRSAAEVDLGLVVALLSQMGRAPLGVWLDKLMQVNLIPRSLELIVRTRPVDGALPSHFQTILLLHLAIASKTPTAEKLAVSGVLQAYSDNVVAVAAEAASIDPSKDESLHHAWCGMLLTVKALLGSLGGSFARSDVVPWVRVVLPQMLRALEWHERPLSRPALTEMGLVADVFYGLADTAGAGLLDDFAPAALGLLRGVRYALSHPHRFALLVVPESEEEHAALEMELEAIETQKDDVNLVDARTPIVAAATRGLVDTTRCIVTALVRFTRAFSLLAGDVEPQPELLLPYDDDAMVSTSSDPIGVINDIFLLLRNLGERLDEAQRVPAEQGAEAAALLAVTQLLGRRTLQPHRSEMDVDVPEKRRTSIGDRSGGVLRELKGDVRSMIPAGGGLLGYLRGIADTEFGDA</sequence>
<accession>A0AA48QWB5</accession>
<keyword evidence="5" id="KW-0811">Translocation</keyword>
<keyword evidence="2" id="KW-0813">Transport</keyword>
<dbReference type="GO" id="GO:0006606">
    <property type="term" value="P:protein import into nucleus"/>
    <property type="evidence" value="ECO:0007669"/>
    <property type="project" value="TreeGrafter"/>
</dbReference>
<keyword evidence="10" id="KW-1185">Reference proteome</keyword>
<organism evidence="9 10">
    <name type="scientific">Cutaneotrichosporon cavernicola</name>
    <dbReference type="NCBI Taxonomy" id="279322"/>
    <lineage>
        <taxon>Eukaryota</taxon>
        <taxon>Fungi</taxon>
        <taxon>Dikarya</taxon>
        <taxon>Basidiomycota</taxon>
        <taxon>Agaricomycotina</taxon>
        <taxon>Tremellomycetes</taxon>
        <taxon>Trichosporonales</taxon>
        <taxon>Trichosporonaceae</taxon>
        <taxon>Cutaneotrichosporon</taxon>
    </lineage>
</organism>
<gene>
    <name evidence="9" type="ORF">CcaverHIS019_0409960</name>
</gene>
<dbReference type="Pfam" id="PF21093">
    <property type="entry name" value="Nup188_N-subdom_III"/>
    <property type="match status" value="1"/>
</dbReference>
<evidence type="ECO:0000256" key="1">
    <source>
        <dbReference type="ARBA" id="ARBA00004567"/>
    </source>
</evidence>